<dbReference type="SUPFAM" id="SSF52200">
    <property type="entry name" value="Toll/Interleukin receptor TIR domain"/>
    <property type="match status" value="1"/>
</dbReference>
<evidence type="ECO:0000313" key="4">
    <source>
        <dbReference type="RefSeq" id="XP_019094380.1"/>
    </source>
</evidence>
<keyword evidence="3" id="KW-1185">Reference proteome</keyword>
<dbReference type="InterPro" id="IPR035897">
    <property type="entry name" value="Toll_tir_struct_dom_sf"/>
</dbReference>
<keyword evidence="1" id="KW-0520">NAD</keyword>
<dbReference type="RefSeq" id="XP_019094380.1">
    <property type="nucleotide sequence ID" value="XM_019238835.1"/>
</dbReference>
<evidence type="ECO:0000259" key="2">
    <source>
        <dbReference type="PROSITE" id="PS50104"/>
    </source>
</evidence>
<dbReference type="PROSITE" id="PS50104">
    <property type="entry name" value="TIR"/>
    <property type="match status" value="1"/>
</dbReference>
<dbReference type="Pfam" id="PF01582">
    <property type="entry name" value="TIR"/>
    <property type="match status" value="1"/>
</dbReference>
<reference evidence="3" key="1">
    <citation type="journal article" date="2014" name="Nat. Commun.">
        <title>The emerging biofuel crop Camelina sativa retains a highly undifferentiated hexaploid genome structure.</title>
        <authorList>
            <person name="Kagale S."/>
            <person name="Koh C."/>
            <person name="Nixon J."/>
            <person name="Bollina V."/>
            <person name="Clarke W.E."/>
            <person name="Tuteja R."/>
            <person name="Spillane C."/>
            <person name="Robinson S.J."/>
            <person name="Links M.G."/>
            <person name="Clarke C."/>
            <person name="Higgins E.E."/>
            <person name="Huebert T."/>
            <person name="Sharpe A.G."/>
            <person name="Parkin I.A."/>
        </authorList>
    </citation>
    <scope>NUCLEOTIDE SEQUENCE [LARGE SCALE GENOMIC DNA]</scope>
    <source>
        <strain evidence="3">cv. DH55</strain>
    </source>
</reference>
<evidence type="ECO:0000256" key="1">
    <source>
        <dbReference type="ARBA" id="ARBA00023027"/>
    </source>
</evidence>
<gene>
    <name evidence="4" type="primary">LOC104759133</name>
</gene>
<name>A0ABM1R5U2_CAMSA</name>
<organism evidence="3 4">
    <name type="scientific">Camelina sativa</name>
    <name type="common">False flax</name>
    <name type="synonym">Myagrum sativum</name>
    <dbReference type="NCBI Taxonomy" id="90675"/>
    <lineage>
        <taxon>Eukaryota</taxon>
        <taxon>Viridiplantae</taxon>
        <taxon>Streptophyta</taxon>
        <taxon>Embryophyta</taxon>
        <taxon>Tracheophyta</taxon>
        <taxon>Spermatophyta</taxon>
        <taxon>Magnoliopsida</taxon>
        <taxon>eudicotyledons</taxon>
        <taxon>Gunneridae</taxon>
        <taxon>Pentapetalae</taxon>
        <taxon>rosids</taxon>
        <taxon>malvids</taxon>
        <taxon>Brassicales</taxon>
        <taxon>Brassicaceae</taxon>
        <taxon>Camelineae</taxon>
        <taxon>Camelina</taxon>
    </lineage>
</organism>
<dbReference type="GeneID" id="104759133"/>
<protein>
    <submittedName>
        <fullName evidence="4">Disease resistance-like protein CSA1</fullName>
    </submittedName>
</protein>
<accession>A0ABM1R5U2</accession>
<dbReference type="Gene3D" id="3.40.50.10140">
    <property type="entry name" value="Toll/interleukin-1 receptor homology (TIR) domain"/>
    <property type="match status" value="1"/>
</dbReference>
<sequence length="192" mass="22588">MKKSCKSKIPTWNTLSRLLHDHKHTHSHNQVFINFRGKELRCSFVSHLVDAFKRHGINFFIDKDEQKGTHRKHLFARIKQSRMALTIFSKRYAESRWCLNELAKIKKRAGKRKLQVVPIFFKVKAESVRYQKAEFGRNFWRLAKNSSGEQIKTWKEALESVSDKMGLSLRDNSSEADFIEEIVKEVKRVVAV</sequence>
<dbReference type="Proteomes" id="UP000694864">
    <property type="component" value="Chromosome 17"/>
</dbReference>
<dbReference type="PANTHER" id="PTHR32009:SF53">
    <property type="entry name" value="TOLL-INTERLEUKIN-RESISTANCE (TIR) DOMAIN FAMILY PROTEIN"/>
    <property type="match status" value="1"/>
</dbReference>
<dbReference type="SMART" id="SM00255">
    <property type="entry name" value="TIR"/>
    <property type="match status" value="1"/>
</dbReference>
<dbReference type="PANTHER" id="PTHR32009">
    <property type="entry name" value="TMV RESISTANCE PROTEIN N-LIKE"/>
    <property type="match status" value="1"/>
</dbReference>
<reference evidence="4" key="2">
    <citation type="submission" date="2025-08" db="UniProtKB">
        <authorList>
            <consortium name="RefSeq"/>
        </authorList>
    </citation>
    <scope>IDENTIFICATION</scope>
    <source>
        <tissue evidence="4">Leaf</tissue>
    </source>
</reference>
<evidence type="ECO:0000313" key="3">
    <source>
        <dbReference type="Proteomes" id="UP000694864"/>
    </source>
</evidence>
<dbReference type="InterPro" id="IPR000157">
    <property type="entry name" value="TIR_dom"/>
</dbReference>
<feature type="domain" description="TIR" evidence="2">
    <location>
        <begin position="27"/>
        <end position="190"/>
    </location>
</feature>
<proteinExistence type="predicted"/>